<organism evidence="1 2">
    <name type="scientific">Pyropia yezoensis</name>
    <name type="common">Susabi-nori</name>
    <name type="synonym">Porphyra yezoensis</name>
    <dbReference type="NCBI Taxonomy" id="2788"/>
    <lineage>
        <taxon>Eukaryota</taxon>
        <taxon>Rhodophyta</taxon>
        <taxon>Bangiophyceae</taxon>
        <taxon>Bangiales</taxon>
        <taxon>Bangiaceae</taxon>
        <taxon>Pyropia</taxon>
    </lineage>
</organism>
<name>A0ACC3BUV2_PYRYE</name>
<evidence type="ECO:0000313" key="1">
    <source>
        <dbReference type="EMBL" id="KAK1861246.1"/>
    </source>
</evidence>
<dbReference type="Proteomes" id="UP000798662">
    <property type="component" value="Chromosome 1"/>
</dbReference>
<comment type="caution">
    <text evidence="1">The sequence shown here is derived from an EMBL/GenBank/DDBJ whole genome shotgun (WGS) entry which is preliminary data.</text>
</comment>
<evidence type="ECO:0000313" key="2">
    <source>
        <dbReference type="Proteomes" id="UP000798662"/>
    </source>
</evidence>
<dbReference type="EMBL" id="CM020618">
    <property type="protein sequence ID" value="KAK1861246.1"/>
    <property type="molecule type" value="Genomic_DNA"/>
</dbReference>
<proteinExistence type="predicted"/>
<protein>
    <submittedName>
        <fullName evidence="1">Uncharacterized protein</fullName>
    </submittedName>
</protein>
<keyword evidence="2" id="KW-1185">Reference proteome</keyword>
<accession>A0ACC3BUV2</accession>
<reference evidence="1" key="1">
    <citation type="submission" date="2019-11" db="EMBL/GenBank/DDBJ databases">
        <title>Nori genome reveals adaptations in red seaweeds to the harsh intertidal environment.</title>
        <authorList>
            <person name="Wang D."/>
            <person name="Mao Y."/>
        </authorList>
    </citation>
    <scope>NUCLEOTIDE SEQUENCE</scope>
    <source>
        <tissue evidence="1">Gametophyte</tissue>
    </source>
</reference>
<gene>
    <name evidence="1" type="ORF">I4F81_003830</name>
</gene>
<sequence length="265" mass="27361">MAPTPTPSSKAVAAADAHWRQLVCELCAQLFTTGAATGTGGGMCVLEGGRLYVAPSGVPKERIAPADVFVLSPADAYTVVVPPVTPGLSLSACLPLFSLAIERRGAGAVVHSHSVASVMAGMLAVRPVREADGGVRGGVKEVFQVSHLEMLKGLWWGGRDAAADARLAAGAGTGAGERHGRFGYEDTLTIPVISNTPFESELVTGMAAAMDAYPDAPAVMVKRHGVYVWGGGWEAAKGANECLEFLFEVARRMQGAGICLVGGDK</sequence>